<evidence type="ECO:0000313" key="3">
    <source>
        <dbReference type="Proteomes" id="UP000035540"/>
    </source>
</evidence>
<protein>
    <submittedName>
        <fullName evidence="2">Alpha/beta hydrolase family</fullName>
    </submittedName>
</protein>
<sequence length="177" mass="19083">MLVHGLMGSPGNFERTARALIARRIPVVAPAYGRRGTVSLDDSLTELIDALPPAAPFDIVGHSLGALLGLRIAHRFPGKVRTLVGLGATFRGLPNPPNQLFSLSARAFLGRGATELMRPIEATEPAGTRVVSIISDRDHYVPRSSSELGEIINVHGIRHEYLPGLADETIQALRWTP</sequence>
<keyword evidence="2" id="KW-0378">Hydrolase</keyword>
<dbReference type="GO" id="GO:0016787">
    <property type="term" value="F:hydrolase activity"/>
    <property type="evidence" value="ECO:0007669"/>
    <property type="project" value="UniProtKB-KW"/>
</dbReference>
<gene>
    <name evidence="2" type="ORF">CTEST_11315</name>
</gene>
<accession>A0A0G3H8G7</accession>
<feature type="domain" description="AB hydrolase-1" evidence="1">
    <location>
        <begin position="2"/>
        <end position="104"/>
    </location>
</feature>
<dbReference type="EMBL" id="CP011545">
    <property type="protein sequence ID" value="AKK09671.1"/>
    <property type="molecule type" value="Genomic_DNA"/>
</dbReference>
<dbReference type="PATRIC" id="fig|136857.5.peg.2233"/>
<dbReference type="Gene3D" id="3.40.50.1820">
    <property type="entry name" value="alpha/beta hydrolase"/>
    <property type="match status" value="1"/>
</dbReference>
<name>A0A0G3H8G7_9CORY</name>
<keyword evidence="3" id="KW-1185">Reference proteome</keyword>
<dbReference type="AlphaFoldDB" id="A0A0G3H8G7"/>
<dbReference type="Proteomes" id="UP000035540">
    <property type="component" value="Chromosome"/>
</dbReference>
<organism evidence="2 3">
    <name type="scientific">Corynebacterium testudinoris</name>
    <dbReference type="NCBI Taxonomy" id="136857"/>
    <lineage>
        <taxon>Bacteria</taxon>
        <taxon>Bacillati</taxon>
        <taxon>Actinomycetota</taxon>
        <taxon>Actinomycetes</taxon>
        <taxon>Mycobacteriales</taxon>
        <taxon>Corynebacteriaceae</taxon>
        <taxon>Corynebacterium</taxon>
    </lineage>
</organism>
<dbReference type="KEGG" id="cted:CTEST_11315"/>
<dbReference type="SUPFAM" id="SSF53474">
    <property type="entry name" value="alpha/beta-Hydrolases"/>
    <property type="match status" value="1"/>
</dbReference>
<dbReference type="InterPro" id="IPR000073">
    <property type="entry name" value="AB_hydrolase_1"/>
</dbReference>
<dbReference type="STRING" id="136857.CTEST_11315"/>
<dbReference type="Pfam" id="PF12697">
    <property type="entry name" value="Abhydrolase_6"/>
    <property type="match status" value="1"/>
</dbReference>
<evidence type="ECO:0000313" key="2">
    <source>
        <dbReference type="EMBL" id="AKK09671.1"/>
    </source>
</evidence>
<reference evidence="3" key="2">
    <citation type="submission" date="2015-05" db="EMBL/GenBank/DDBJ databases">
        <title>Complete genome sequence of Corynebacterium testudinoris DSM 44614, recovered from necrotic lesions in the mouth of a tortoise.</title>
        <authorList>
            <person name="Ruckert C."/>
            <person name="Albersmeier A."/>
            <person name="Winkler A."/>
            <person name="Tauch A."/>
        </authorList>
    </citation>
    <scope>NUCLEOTIDE SEQUENCE [LARGE SCALE GENOMIC DNA]</scope>
    <source>
        <strain evidence="3">DSM 44614</strain>
    </source>
</reference>
<evidence type="ECO:0000259" key="1">
    <source>
        <dbReference type="Pfam" id="PF12697"/>
    </source>
</evidence>
<dbReference type="InterPro" id="IPR029058">
    <property type="entry name" value="AB_hydrolase_fold"/>
</dbReference>
<reference evidence="2 3" key="1">
    <citation type="journal article" date="2015" name="Genome Announc.">
        <title>Complete Genome Sequence of the Type Strain Corynebacterium testudinoris DSM 44614, Recovered from Necrotic Lesions in the Mouth of a Tortoise.</title>
        <authorList>
            <person name="Ruckert C."/>
            <person name="Kriete M."/>
            <person name="Jaenicke S."/>
            <person name="Winkler A."/>
            <person name="Tauch A."/>
        </authorList>
    </citation>
    <scope>NUCLEOTIDE SEQUENCE [LARGE SCALE GENOMIC DNA]</scope>
    <source>
        <strain evidence="2 3">DSM 44614</strain>
    </source>
</reference>
<proteinExistence type="predicted"/>